<dbReference type="RefSeq" id="WP_043047635.1">
    <property type="nucleotide sequence ID" value="NZ_JXCQ01000009.1"/>
</dbReference>
<proteinExistence type="predicted"/>
<sequence>MKLTMIGHESWSLQAGDSHVLIDPVLGSGFGSDADRQFAIVPARDVDLQRMPAVDGIVLTTEHLQHFHPASLRRLSSDYGHLLKRKVVYVPELFPGAAEAIVRACGYEVRRVDTQAEFVIGSLSLRFYMPCTEVLFWDSRVASLHVEHQGREAVFIQSDTRIADAYFADVNSGAVAWPQVMVMTNNFQCSGTQGPIGLDNLLPVPDQRYTRLSGLRLLDEIVHKPMRRLNQVPTLLLAGNGYRDPFGKMHHPWSNLELAQICSELSLLRAVYSLTPGESFDVAPARPGEPVDWICASDEQVGPCPPKGRRHTISLDTQRIKAHLDEMARTWLITRYGQVLMAQSNYLGRPVGPCRAVLQLTRDDGVGQQWLLDVSRVEFVEVPDECERAIKRYPYGIRVDHGDFCKLVLGELQIWELLNLSASQWYVCDRYDSPLAFWLEYYNEQVDYGRALRSYELSLVTPS</sequence>
<dbReference type="InterPro" id="IPR036866">
    <property type="entry name" value="RibonucZ/Hydroxyglut_hydro"/>
</dbReference>
<comment type="caution">
    <text evidence="1">The sequence shown here is derived from an EMBL/GenBank/DDBJ whole genome shotgun (WGS) entry which is preliminary data.</text>
</comment>
<dbReference type="Proteomes" id="UP000032210">
    <property type="component" value="Unassembled WGS sequence"/>
</dbReference>
<dbReference type="Gene3D" id="3.60.15.10">
    <property type="entry name" value="Ribonuclease Z/Hydroxyacylglutathione hydrolase-like"/>
    <property type="match status" value="1"/>
</dbReference>
<dbReference type="AlphaFoldDB" id="A0A0D0TMJ7"/>
<dbReference type="PATRIC" id="fig|294.125.peg.1582"/>
<evidence type="ECO:0000313" key="1">
    <source>
        <dbReference type="EMBL" id="KIR23124.1"/>
    </source>
</evidence>
<dbReference type="EMBL" id="JXCQ01000009">
    <property type="protein sequence ID" value="KIR23124.1"/>
    <property type="molecule type" value="Genomic_DNA"/>
</dbReference>
<dbReference type="Pfam" id="PF13483">
    <property type="entry name" value="Lactamase_B_3"/>
    <property type="match status" value="1"/>
</dbReference>
<name>A0A0D0TMJ7_PSEFL</name>
<dbReference type="SUPFAM" id="SSF56281">
    <property type="entry name" value="Metallo-hydrolase/oxidoreductase"/>
    <property type="match status" value="1"/>
</dbReference>
<organism evidence="1 2">
    <name type="scientific">Pseudomonas fluorescens</name>
    <dbReference type="NCBI Taxonomy" id="294"/>
    <lineage>
        <taxon>Bacteria</taxon>
        <taxon>Pseudomonadati</taxon>
        <taxon>Pseudomonadota</taxon>
        <taxon>Gammaproteobacteria</taxon>
        <taxon>Pseudomonadales</taxon>
        <taxon>Pseudomonadaceae</taxon>
        <taxon>Pseudomonas</taxon>
    </lineage>
</organism>
<reference evidence="1 2" key="1">
    <citation type="submission" date="2015-01" db="EMBL/GenBank/DDBJ databases">
        <title>Genome sequence of the beneficial rhizobacterium Pseudomonas fluorescens 2-79.</title>
        <authorList>
            <person name="Thuermer A."/>
            <person name="Daniel R."/>
        </authorList>
    </citation>
    <scope>NUCLEOTIDE SEQUENCE [LARGE SCALE GENOMIC DNA]</scope>
    <source>
        <strain evidence="1 2">2-79</strain>
    </source>
</reference>
<accession>A0A0D0TMJ7</accession>
<protein>
    <submittedName>
        <fullName evidence="1">Uncharacterized protein</fullName>
    </submittedName>
</protein>
<gene>
    <name evidence="1" type="ORF">PFLU3_15370</name>
</gene>
<evidence type="ECO:0000313" key="2">
    <source>
        <dbReference type="Proteomes" id="UP000032210"/>
    </source>
</evidence>